<organism evidence="2 3">
    <name type="scientific">Apiospora kogelbergensis</name>
    <dbReference type="NCBI Taxonomy" id="1337665"/>
    <lineage>
        <taxon>Eukaryota</taxon>
        <taxon>Fungi</taxon>
        <taxon>Dikarya</taxon>
        <taxon>Ascomycota</taxon>
        <taxon>Pezizomycotina</taxon>
        <taxon>Sordariomycetes</taxon>
        <taxon>Xylariomycetidae</taxon>
        <taxon>Amphisphaeriales</taxon>
        <taxon>Apiosporaceae</taxon>
        <taxon>Apiospora</taxon>
    </lineage>
</organism>
<sequence>MEYDLEPWVKEIYVHHTEHDAIEQETNAGDEVNNGAGTSSSSNFGNVFDWTSVPDDYLSYQTAVWKNAIEGVETKWEVFRPPQDHYDPERWRRRGPSSTQPLFFCHECPDHPGGFLYDRQLQLHRDDKHRQQSELNTSQEDEDFDGGDNAGIAADSGVNQDPVISFIQWPSISIDPMDGVPDGPMIQPKIKDLSDQLPPEGSDPAAVPKATTEGMGPNDQQSPMNQQENTAISQVLDPRFHAMLQRMPPGMREHFQSQPAEKLTEMVAKWSQSPVAPAAPAAGQQAALPPVGHMYRPEEVRYVEGLTSSSTMIYESGLRALYNVLKRRGPGTADHMSAKDNIMVTSRMIESKHELTMKNGQSASDYFGPRMDDDLTIILHNIAIYILATERE</sequence>
<evidence type="ECO:0000313" key="2">
    <source>
        <dbReference type="EMBL" id="KAK8115309.1"/>
    </source>
</evidence>
<comment type="caution">
    <text evidence="2">The sequence shown here is derived from an EMBL/GenBank/DDBJ whole genome shotgun (WGS) entry which is preliminary data.</text>
</comment>
<feature type="compositionally biased region" description="Polar residues" evidence="1">
    <location>
        <begin position="218"/>
        <end position="227"/>
    </location>
</feature>
<keyword evidence="3" id="KW-1185">Reference proteome</keyword>
<feature type="region of interest" description="Disordered" evidence="1">
    <location>
        <begin position="191"/>
        <end position="227"/>
    </location>
</feature>
<accession>A0AAW0QY44</accession>
<feature type="region of interest" description="Disordered" evidence="1">
    <location>
        <begin position="125"/>
        <end position="157"/>
    </location>
</feature>
<dbReference type="AlphaFoldDB" id="A0AAW0QY44"/>
<evidence type="ECO:0000256" key="1">
    <source>
        <dbReference type="SAM" id="MobiDB-lite"/>
    </source>
</evidence>
<gene>
    <name evidence="2" type="ORF">PG999_007378</name>
</gene>
<name>A0AAW0QY44_9PEZI</name>
<protein>
    <submittedName>
        <fullName evidence="2">Uncharacterized protein</fullName>
    </submittedName>
</protein>
<evidence type="ECO:0000313" key="3">
    <source>
        <dbReference type="Proteomes" id="UP001392437"/>
    </source>
</evidence>
<dbReference type="Proteomes" id="UP001392437">
    <property type="component" value="Unassembled WGS sequence"/>
</dbReference>
<reference evidence="2 3" key="1">
    <citation type="submission" date="2023-01" db="EMBL/GenBank/DDBJ databases">
        <title>Analysis of 21 Apiospora genomes using comparative genomics revels a genus with tremendous synthesis potential of carbohydrate active enzymes and secondary metabolites.</title>
        <authorList>
            <person name="Sorensen T."/>
        </authorList>
    </citation>
    <scope>NUCLEOTIDE SEQUENCE [LARGE SCALE GENOMIC DNA]</scope>
    <source>
        <strain evidence="2 3">CBS 117206</strain>
    </source>
</reference>
<dbReference type="EMBL" id="JAQQWP010000006">
    <property type="protein sequence ID" value="KAK8115309.1"/>
    <property type="molecule type" value="Genomic_DNA"/>
</dbReference>
<proteinExistence type="predicted"/>